<evidence type="ECO:0000313" key="2">
    <source>
        <dbReference type="EnsemblMetazoa" id="Aqu2.1.42837_001"/>
    </source>
</evidence>
<accession>A0A1X7VRV3</accession>
<organism evidence="2">
    <name type="scientific">Amphimedon queenslandica</name>
    <name type="common">Sponge</name>
    <dbReference type="NCBI Taxonomy" id="400682"/>
    <lineage>
        <taxon>Eukaryota</taxon>
        <taxon>Metazoa</taxon>
        <taxon>Porifera</taxon>
        <taxon>Demospongiae</taxon>
        <taxon>Heteroscleromorpha</taxon>
        <taxon>Haplosclerida</taxon>
        <taxon>Niphatidae</taxon>
        <taxon>Amphimedon</taxon>
    </lineage>
</organism>
<dbReference type="AlphaFoldDB" id="A0A1X7VRV3"/>
<evidence type="ECO:0000259" key="1">
    <source>
        <dbReference type="Pfam" id="PF21789"/>
    </source>
</evidence>
<dbReference type="InParanoid" id="A0A1X7VRV3"/>
<proteinExistence type="predicted"/>
<feature type="domain" description="Transposable element P transposase-like RNase H C-terminal" evidence="1">
    <location>
        <begin position="141"/>
        <end position="168"/>
    </location>
</feature>
<dbReference type="EnsemblMetazoa" id="Aqu2.1.42837_001">
    <property type="protein sequence ID" value="Aqu2.1.42837_001"/>
    <property type="gene ID" value="Aqu2.1.42837"/>
</dbReference>
<dbReference type="Pfam" id="PF21789">
    <property type="entry name" value="TNP-like_RNaseH_C"/>
    <property type="match status" value="1"/>
</dbReference>
<dbReference type="InterPro" id="IPR048367">
    <property type="entry name" value="TNP-like_RNaseH_C"/>
</dbReference>
<name>A0A1X7VRV3_AMPQE</name>
<sequence length="206" mass="23549">MCVNLAAQVLCESVSNVIKLTGGPQATETSKFSLMFDMFFDTMNVTKFRSGKKSRKSFRVPYSNAQDERLKKEFVPYLDAWQATVDKRTDCTKAQKKRMLRSDETLLGIRRTVKSFVEFILYLFSLPEVKDLILEFLSNHMCLDHIESFFSCGRQRGGRSDNPSVSEFFNDTQAFRVIDSFCQGPVRGNCRGGTPGKKRAMNQNME</sequence>
<protein>
    <recommendedName>
        <fullName evidence="1">Transposable element P transposase-like RNase H C-terminal domain-containing protein</fullName>
    </recommendedName>
</protein>
<dbReference type="OMA" id="NEEAVPC"/>
<dbReference type="OrthoDB" id="10063305at2759"/>
<reference evidence="2" key="1">
    <citation type="submission" date="2017-05" db="UniProtKB">
        <authorList>
            <consortium name="EnsemblMetazoa"/>
        </authorList>
    </citation>
    <scope>IDENTIFICATION</scope>
</reference>